<evidence type="ECO:0000313" key="8">
    <source>
        <dbReference type="Proteomes" id="UP000193642"/>
    </source>
</evidence>
<dbReference type="Proteomes" id="UP000193642">
    <property type="component" value="Unassembled WGS sequence"/>
</dbReference>
<dbReference type="InterPro" id="IPR038770">
    <property type="entry name" value="Na+/solute_symporter_sf"/>
</dbReference>
<comment type="subcellular location">
    <subcellularLocation>
        <location evidence="1">Membrane</location>
        <topology evidence="1">Multi-pass membrane protein</topology>
    </subcellularLocation>
</comment>
<evidence type="ECO:0000256" key="4">
    <source>
        <dbReference type="ARBA" id="ARBA00023136"/>
    </source>
</evidence>
<feature type="transmembrane region" description="Helical" evidence="5">
    <location>
        <begin position="85"/>
        <end position="104"/>
    </location>
</feature>
<dbReference type="InterPro" id="IPR006153">
    <property type="entry name" value="Cation/H_exchanger_TM"/>
</dbReference>
<feature type="transmembrane region" description="Helical" evidence="5">
    <location>
        <begin position="111"/>
        <end position="133"/>
    </location>
</feature>
<dbReference type="STRING" id="329046.A0A1Y2CQ93"/>
<sequence length="561" mass="61730">MGSWNDLLPSDHEITRPHEIYLMLGGFITAFGLVSLVIKDKLYMSEAMVAILIGVIMGPLVGKVLDPEHMFGMSVDNVTLEFTRIVVAIQCMACGVDLPGNYLWKEWKSVAMLLGPVMIVKWFISAAGIYWIMGLSFLDALVISACITPTDPVLANSIVKGKFAEKHVPLNVRLIISAESGANDGLGTPFLLLAIYLQRLPTGQAVGEWAWKVVLYQVCLSVILGTILAYLAKRVLKTAERRDWIDKESILSFSIALALFIMGLVAMLGSDDILAVFIAGNVLTWDLWFNQRVASSSFQEVIDALLNLSYFVFVGSIVPWSSFNSGEANLDIWRLCLLGLWVIFLRRVPVVMALYPWIPALKDSKEAFFAAWFGPIGAGAMFYAHIAVVYFDYPAKPLLPIIYFIVLTSVVIHGGSVALFNLSLTRTTTYSAWDRYRRQSHANIGPPAESPVIIGGMVMNRYKEPVIEGPATVLAESIEEAHTKSHSVSFMVSSSEEGDVEFRNKLDQIVVVGESQDAIENGEAPEEIIEEAKEVPEEVVEVAEETPVSVGVDGDKVVTTI</sequence>
<dbReference type="GO" id="GO:0042391">
    <property type="term" value="P:regulation of membrane potential"/>
    <property type="evidence" value="ECO:0007669"/>
    <property type="project" value="InterPro"/>
</dbReference>
<comment type="caution">
    <text evidence="7">The sequence shown here is derived from an EMBL/GenBank/DDBJ whole genome shotgun (WGS) entry which is preliminary data.</text>
</comment>
<feature type="domain" description="Cation/H+ exchanger transmembrane" evidence="6">
    <location>
        <begin position="34"/>
        <end position="418"/>
    </location>
</feature>
<dbReference type="InterPro" id="IPR004712">
    <property type="entry name" value="Na+/H+_antiporter_fungi"/>
</dbReference>
<dbReference type="Gene3D" id="1.20.1530.20">
    <property type="match status" value="1"/>
</dbReference>
<dbReference type="OrthoDB" id="2190219at2759"/>
<keyword evidence="3 5" id="KW-1133">Transmembrane helix</keyword>
<gene>
    <name evidence="7" type="ORF">BCR33DRAFT_714083</name>
</gene>
<feature type="transmembrane region" description="Helical" evidence="5">
    <location>
        <begin position="20"/>
        <end position="38"/>
    </location>
</feature>
<feature type="transmembrane region" description="Helical" evidence="5">
    <location>
        <begin position="47"/>
        <end position="65"/>
    </location>
</feature>
<feature type="transmembrane region" description="Helical" evidence="5">
    <location>
        <begin position="367"/>
        <end position="391"/>
    </location>
</feature>
<dbReference type="GO" id="GO:0036376">
    <property type="term" value="P:sodium ion export across plasma membrane"/>
    <property type="evidence" value="ECO:0007669"/>
    <property type="project" value="InterPro"/>
</dbReference>
<keyword evidence="4 5" id="KW-0472">Membrane</keyword>
<dbReference type="AlphaFoldDB" id="A0A1Y2CQ93"/>
<feature type="transmembrane region" description="Helical" evidence="5">
    <location>
        <begin position="397"/>
        <end position="420"/>
    </location>
</feature>
<organism evidence="7 8">
    <name type="scientific">Rhizoclosmatium globosum</name>
    <dbReference type="NCBI Taxonomy" id="329046"/>
    <lineage>
        <taxon>Eukaryota</taxon>
        <taxon>Fungi</taxon>
        <taxon>Fungi incertae sedis</taxon>
        <taxon>Chytridiomycota</taxon>
        <taxon>Chytridiomycota incertae sedis</taxon>
        <taxon>Chytridiomycetes</taxon>
        <taxon>Chytridiales</taxon>
        <taxon>Chytriomycetaceae</taxon>
        <taxon>Rhizoclosmatium</taxon>
    </lineage>
</organism>
<keyword evidence="2 5" id="KW-0812">Transmembrane</keyword>
<feature type="transmembrane region" description="Helical" evidence="5">
    <location>
        <begin position="301"/>
        <end position="320"/>
    </location>
</feature>
<dbReference type="PANTHER" id="PTHR31382:SF1">
    <property type="entry name" value="SODIUM ION_PROTON EXCHANGER (EUROFUNG)"/>
    <property type="match status" value="1"/>
</dbReference>
<dbReference type="Pfam" id="PF00999">
    <property type="entry name" value="Na_H_Exchanger"/>
    <property type="match status" value="1"/>
</dbReference>
<dbReference type="PANTHER" id="PTHR31382">
    <property type="entry name" value="NA(+)/H(+) ANTIPORTER"/>
    <property type="match status" value="1"/>
</dbReference>
<dbReference type="GO" id="GO:0005886">
    <property type="term" value="C:plasma membrane"/>
    <property type="evidence" value="ECO:0007669"/>
    <property type="project" value="InterPro"/>
</dbReference>
<reference evidence="7 8" key="1">
    <citation type="submission" date="2016-07" db="EMBL/GenBank/DDBJ databases">
        <title>Pervasive Adenine N6-methylation of Active Genes in Fungi.</title>
        <authorList>
            <consortium name="DOE Joint Genome Institute"/>
            <person name="Mondo S.J."/>
            <person name="Dannebaum R.O."/>
            <person name="Kuo R.C."/>
            <person name="Labutti K."/>
            <person name="Haridas S."/>
            <person name="Kuo A."/>
            <person name="Salamov A."/>
            <person name="Ahrendt S.R."/>
            <person name="Lipzen A."/>
            <person name="Sullivan W."/>
            <person name="Andreopoulos W.B."/>
            <person name="Clum A."/>
            <person name="Lindquist E."/>
            <person name="Daum C."/>
            <person name="Ramamoorthy G.K."/>
            <person name="Gryganskyi A."/>
            <person name="Culley D."/>
            <person name="Magnuson J.K."/>
            <person name="James T.Y."/>
            <person name="O'Malley M.A."/>
            <person name="Stajich J.E."/>
            <person name="Spatafora J.W."/>
            <person name="Visel A."/>
            <person name="Grigoriev I.V."/>
        </authorList>
    </citation>
    <scope>NUCLEOTIDE SEQUENCE [LARGE SCALE GENOMIC DNA]</scope>
    <source>
        <strain evidence="7 8">JEL800</strain>
    </source>
</reference>
<proteinExistence type="predicted"/>
<accession>A0A1Y2CQ93</accession>
<evidence type="ECO:0000256" key="2">
    <source>
        <dbReference type="ARBA" id="ARBA00022692"/>
    </source>
</evidence>
<evidence type="ECO:0000256" key="3">
    <source>
        <dbReference type="ARBA" id="ARBA00022989"/>
    </source>
</evidence>
<dbReference type="GO" id="GO:0120029">
    <property type="term" value="P:proton export across plasma membrane"/>
    <property type="evidence" value="ECO:0007669"/>
    <property type="project" value="InterPro"/>
</dbReference>
<dbReference type="EMBL" id="MCGO01000010">
    <property type="protein sequence ID" value="ORY49004.1"/>
    <property type="molecule type" value="Genomic_DNA"/>
</dbReference>
<name>A0A1Y2CQ93_9FUNG</name>
<protein>
    <recommendedName>
        <fullName evidence="6">Cation/H+ exchanger transmembrane domain-containing protein</fullName>
    </recommendedName>
</protein>
<evidence type="ECO:0000259" key="6">
    <source>
        <dbReference type="Pfam" id="PF00999"/>
    </source>
</evidence>
<feature type="transmembrane region" description="Helical" evidence="5">
    <location>
        <begin position="209"/>
        <end position="230"/>
    </location>
</feature>
<feature type="transmembrane region" description="Helical" evidence="5">
    <location>
        <begin position="332"/>
        <end position="355"/>
    </location>
</feature>
<feature type="transmembrane region" description="Helical" evidence="5">
    <location>
        <begin position="250"/>
        <end position="267"/>
    </location>
</feature>
<keyword evidence="8" id="KW-1185">Reference proteome</keyword>
<evidence type="ECO:0000256" key="1">
    <source>
        <dbReference type="ARBA" id="ARBA00004141"/>
    </source>
</evidence>
<evidence type="ECO:0000256" key="5">
    <source>
        <dbReference type="SAM" id="Phobius"/>
    </source>
</evidence>
<dbReference type="GO" id="GO:0015385">
    <property type="term" value="F:sodium:proton antiporter activity"/>
    <property type="evidence" value="ECO:0007669"/>
    <property type="project" value="InterPro"/>
</dbReference>
<evidence type="ECO:0000313" key="7">
    <source>
        <dbReference type="EMBL" id="ORY49004.1"/>
    </source>
</evidence>